<evidence type="ECO:0000256" key="8">
    <source>
        <dbReference type="ARBA" id="ARBA00023136"/>
    </source>
</evidence>
<dbReference type="SUPFAM" id="SSF82693">
    <property type="entry name" value="Multidrug efflux transporter AcrB pore domain, PN1, PN2, PC1 and PC2 subdomains"/>
    <property type="match status" value="4"/>
</dbReference>
<reference evidence="10 11" key="1">
    <citation type="journal article" date="2014" name="Int. J. Syst. Evol. Microbiol.">
        <title>Complete genome sequence of Corynebacterium casei LMG S-19264T (=DSM 44701T), isolated from a smear-ripened cheese.</title>
        <authorList>
            <consortium name="US DOE Joint Genome Institute (JGI-PGF)"/>
            <person name="Walter F."/>
            <person name="Albersmeier A."/>
            <person name="Kalinowski J."/>
            <person name="Ruckert C."/>
        </authorList>
    </citation>
    <scope>NUCLEOTIDE SEQUENCE [LARGE SCALE GENOMIC DNA]</scope>
    <source>
        <strain evidence="10 11">NBRC 111766</strain>
    </source>
</reference>
<dbReference type="Gene3D" id="1.20.1640.10">
    <property type="entry name" value="Multidrug efflux transporter AcrB transmembrane domain"/>
    <property type="match status" value="2"/>
</dbReference>
<dbReference type="GO" id="GO:0015562">
    <property type="term" value="F:efflux transmembrane transporter activity"/>
    <property type="evidence" value="ECO:0007669"/>
    <property type="project" value="InterPro"/>
</dbReference>
<keyword evidence="7 9" id="KW-1133">Transmembrane helix</keyword>
<dbReference type="InterPro" id="IPR004764">
    <property type="entry name" value="MdtF-like"/>
</dbReference>
<dbReference type="RefSeq" id="WP_284324178.1">
    <property type="nucleotide sequence ID" value="NZ_BSPP01000004.1"/>
</dbReference>
<keyword evidence="11" id="KW-1185">Reference proteome</keyword>
<dbReference type="GO" id="GO:0009636">
    <property type="term" value="P:response to toxic substance"/>
    <property type="evidence" value="ECO:0007669"/>
    <property type="project" value="UniProtKB-ARBA"/>
</dbReference>
<dbReference type="Gene3D" id="3.30.70.1430">
    <property type="entry name" value="Multidrug efflux transporter AcrB pore domain"/>
    <property type="match status" value="2"/>
</dbReference>
<dbReference type="NCBIfam" id="NF000282">
    <property type="entry name" value="RND_permease_1"/>
    <property type="match status" value="1"/>
</dbReference>
<keyword evidence="4" id="KW-1003">Cell membrane</keyword>
<dbReference type="Gene3D" id="3.30.2090.10">
    <property type="entry name" value="Multidrug efflux transporter AcrB TolC docking domain, DN and DC subdomains"/>
    <property type="match status" value="2"/>
</dbReference>
<comment type="similarity">
    <text evidence="2 9">Belongs to the resistance-nodulation-cell division (RND) (TC 2.A.6) family.</text>
</comment>
<feature type="transmembrane region" description="Helical" evidence="9">
    <location>
        <begin position="872"/>
        <end position="889"/>
    </location>
</feature>
<feature type="transmembrane region" description="Helical" evidence="9">
    <location>
        <begin position="896"/>
        <end position="916"/>
    </location>
</feature>
<dbReference type="Gene3D" id="3.30.70.1440">
    <property type="entry name" value="Multidrug efflux transporter AcrB pore domain"/>
    <property type="match status" value="1"/>
</dbReference>
<evidence type="ECO:0000256" key="7">
    <source>
        <dbReference type="ARBA" id="ARBA00022989"/>
    </source>
</evidence>
<keyword evidence="5 9" id="KW-0997">Cell inner membrane</keyword>
<dbReference type="FunFam" id="1.20.1640.10:FF:000001">
    <property type="entry name" value="Efflux pump membrane transporter"/>
    <property type="match status" value="1"/>
</dbReference>
<comment type="caution">
    <text evidence="9">Lacks conserved residue(s) required for the propagation of feature annotation.</text>
</comment>
<dbReference type="PRINTS" id="PR00702">
    <property type="entry name" value="ACRIFLAVINRP"/>
</dbReference>
<dbReference type="GO" id="GO:0042910">
    <property type="term" value="F:xenobiotic transmembrane transporter activity"/>
    <property type="evidence" value="ECO:0007669"/>
    <property type="project" value="TreeGrafter"/>
</dbReference>
<evidence type="ECO:0000256" key="2">
    <source>
        <dbReference type="ARBA" id="ARBA00010942"/>
    </source>
</evidence>
<keyword evidence="3 9" id="KW-0813">Transport</keyword>
<evidence type="ECO:0000256" key="3">
    <source>
        <dbReference type="ARBA" id="ARBA00022448"/>
    </source>
</evidence>
<comment type="subcellular location">
    <subcellularLocation>
        <location evidence="1 9">Cell inner membrane</location>
        <topology evidence="1 9">Multi-pass membrane protein</topology>
    </subcellularLocation>
</comment>
<dbReference type="NCBIfam" id="TIGR00915">
    <property type="entry name" value="2A0602"/>
    <property type="match status" value="1"/>
</dbReference>
<dbReference type="SUPFAM" id="SSF82866">
    <property type="entry name" value="Multidrug efflux transporter AcrB transmembrane domain"/>
    <property type="match status" value="2"/>
</dbReference>
<keyword evidence="6 9" id="KW-0812">Transmembrane</keyword>
<accession>A0AA37WZ50</accession>
<dbReference type="Proteomes" id="UP001157355">
    <property type="component" value="Unassembled WGS sequence"/>
</dbReference>
<sequence length="1036" mass="108341">MARFFIHRPVFAWVLAIVVMLAGGYSVLQLPVSQYPDIAPTTIRVSASYAGATAEAVQTSVTETIEDGLTGLEGLLYTVGSSSTGRATLTLTFDDSVDPDDAQTNVQAKVDQITRRLPDAVQDSGVNVSRSSSSILLVGSLVSKDGRFSTVQLGDIMSSTVEGAVLRTDGVGSINSFGSGYAMRIWLDPLKLAEFAMTPADVVNAVQAQNTTVSIGSLGAQPVTPGQQFTATITAQSQLTTVEQFEQIRLTTTAAGNTVRLGDVATVEIGKETYGGDSRFNGANASGFGVNLASGANAVDTAAAVRATLSGLEAALPEGVEIAYAYDTSPFVELSIEKVEHTLLEAIGLVFLVILVFLQNWRATLIPIIAVPVVLLGTFAVLGVLGYSINTLTMFAMVLAIGLLVDDAIVVVENVERVIAEDHLPPVEATEKSMTQITGALIGIALVLSAVFLPMAFSSGSTGVIYRQFSVTIISAMLLSAAVALILTPAMCATILKPHKPQSSGWLSAPARWFNNGFGAATRGYAKTLGGILRFPFTMLVVLAIVCGGVAAIYTQINSSFLPQEDQGVLMTRISLSQGSTTASTLDVVAQVEAYLNTEEKAAVESTFVAMGFGFAGTGQNQAMVFVKLREFSERSTADLSASAVAARANAKFKTLRAGTVQFNQPPAIQGLGNSAGFSMYLVDQSNAGNDALFAAAAELIKQAEADGSVTNLRNGASEDEAALKLVIDQEKAAALGVSLTEVNAMLSTVFAGDEVNDFQLGTSLRPVIVQGIAGSRMQPEDVLAWFARNSSGEMVPFSAFSKTEWAPVAPSLARIDALPAVQISGAPAVGVSSGVAMDRMEALATAMPGGYGVAWTDLSYQERQSGNQAPYLYALSVLVVFLCLAALYESWAIPLSVMLAVPVGILGALAAAWLFGQSNDVYFKVGLLTTIGLAAKNAILIIEFARELETQGRTPVQAALEAAKTRLRPILMTSLAFILGVLPLAIATGAGAGAQNAIGIGVLGGMLSATVLGIFMVPSFYVVVRKLTMKKVKAV</sequence>
<keyword evidence="8 9" id="KW-0472">Membrane</keyword>
<dbReference type="EMBL" id="BSPP01000004">
    <property type="protein sequence ID" value="GLS85967.1"/>
    <property type="molecule type" value="Genomic_DNA"/>
</dbReference>
<feature type="transmembrane region" description="Helical" evidence="9">
    <location>
        <begin position="436"/>
        <end position="457"/>
    </location>
</feature>
<organism evidence="10 11">
    <name type="scientific">Cypionkella aquatica</name>
    <dbReference type="NCBI Taxonomy" id="1756042"/>
    <lineage>
        <taxon>Bacteria</taxon>
        <taxon>Pseudomonadati</taxon>
        <taxon>Pseudomonadota</taxon>
        <taxon>Alphaproteobacteria</taxon>
        <taxon>Rhodobacterales</taxon>
        <taxon>Paracoccaceae</taxon>
        <taxon>Cypionkella</taxon>
    </lineage>
</organism>
<dbReference type="PANTHER" id="PTHR32063">
    <property type="match status" value="1"/>
</dbReference>
<comment type="caution">
    <text evidence="10">The sequence shown here is derived from an EMBL/GenBank/DDBJ whole genome shotgun (WGS) entry which is preliminary data.</text>
</comment>
<evidence type="ECO:0000256" key="1">
    <source>
        <dbReference type="ARBA" id="ARBA00004429"/>
    </source>
</evidence>
<dbReference type="InterPro" id="IPR001036">
    <property type="entry name" value="Acrflvin-R"/>
</dbReference>
<evidence type="ECO:0000256" key="9">
    <source>
        <dbReference type="RuleBase" id="RU364070"/>
    </source>
</evidence>
<dbReference type="AlphaFoldDB" id="A0AA37WZ50"/>
<feature type="transmembrane region" description="Helical" evidence="9">
    <location>
        <begin position="971"/>
        <end position="993"/>
    </location>
</feature>
<dbReference type="SUPFAM" id="SSF82714">
    <property type="entry name" value="Multidrug efflux transporter AcrB TolC docking domain, DN and DC subdomains"/>
    <property type="match status" value="2"/>
</dbReference>
<feature type="transmembrane region" description="Helical" evidence="9">
    <location>
        <begin position="365"/>
        <end position="389"/>
    </location>
</feature>
<evidence type="ECO:0000313" key="10">
    <source>
        <dbReference type="EMBL" id="GLS85967.1"/>
    </source>
</evidence>
<name>A0AA37WZ50_9RHOB</name>
<evidence type="ECO:0000256" key="5">
    <source>
        <dbReference type="ARBA" id="ARBA00022519"/>
    </source>
</evidence>
<evidence type="ECO:0000256" key="4">
    <source>
        <dbReference type="ARBA" id="ARBA00022475"/>
    </source>
</evidence>
<evidence type="ECO:0000256" key="6">
    <source>
        <dbReference type="ARBA" id="ARBA00022692"/>
    </source>
</evidence>
<proteinExistence type="inferred from homology"/>
<gene>
    <name evidence="10" type="ORF">GCM10010873_09410</name>
</gene>
<dbReference type="GO" id="GO:0005886">
    <property type="term" value="C:plasma membrane"/>
    <property type="evidence" value="ECO:0007669"/>
    <property type="project" value="UniProtKB-SubCell"/>
</dbReference>
<feature type="transmembrane region" description="Helical" evidence="9">
    <location>
        <begin position="341"/>
        <end position="358"/>
    </location>
</feature>
<dbReference type="PANTHER" id="PTHR32063:SF13">
    <property type="entry name" value="MULTIDRUG EFFLUX PUMP SUBUNIT ACRB-RELATED"/>
    <property type="match status" value="1"/>
</dbReference>
<dbReference type="Pfam" id="PF00873">
    <property type="entry name" value="ACR_tran"/>
    <property type="match status" value="1"/>
</dbReference>
<protein>
    <recommendedName>
        <fullName evidence="9">Efflux pump membrane transporter</fullName>
    </recommendedName>
</protein>
<evidence type="ECO:0000313" key="11">
    <source>
        <dbReference type="Proteomes" id="UP001157355"/>
    </source>
</evidence>
<feature type="transmembrane region" description="Helical" evidence="9">
    <location>
        <begin position="532"/>
        <end position="554"/>
    </location>
</feature>
<feature type="transmembrane region" description="Helical" evidence="9">
    <location>
        <begin position="999"/>
        <end position="1025"/>
    </location>
</feature>
<dbReference type="InterPro" id="IPR027463">
    <property type="entry name" value="AcrB_DN_DC_subdom"/>
</dbReference>
<dbReference type="Gene3D" id="3.30.70.1320">
    <property type="entry name" value="Multidrug efflux transporter AcrB pore domain like"/>
    <property type="match status" value="1"/>
</dbReference>
<feature type="transmembrane region" description="Helical" evidence="9">
    <location>
        <begin position="469"/>
        <end position="496"/>
    </location>
</feature>